<keyword evidence="3" id="KW-1185">Reference proteome</keyword>
<keyword evidence="1" id="KW-1133">Transmembrane helix</keyword>
<organism evidence="2 3">
    <name type="scientific">Clitoria ternatea</name>
    <name type="common">Butterfly pea</name>
    <dbReference type="NCBI Taxonomy" id="43366"/>
    <lineage>
        <taxon>Eukaryota</taxon>
        <taxon>Viridiplantae</taxon>
        <taxon>Streptophyta</taxon>
        <taxon>Embryophyta</taxon>
        <taxon>Tracheophyta</taxon>
        <taxon>Spermatophyta</taxon>
        <taxon>Magnoliopsida</taxon>
        <taxon>eudicotyledons</taxon>
        <taxon>Gunneridae</taxon>
        <taxon>Pentapetalae</taxon>
        <taxon>rosids</taxon>
        <taxon>fabids</taxon>
        <taxon>Fabales</taxon>
        <taxon>Fabaceae</taxon>
        <taxon>Papilionoideae</taxon>
        <taxon>50 kb inversion clade</taxon>
        <taxon>NPAAA clade</taxon>
        <taxon>indigoferoid/millettioid clade</taxon>
        <taxon>Phaseoleae</taxon>
        <taxon>Clitoria</taxon>
    </lineage>
</organism>
<comment type="caution">
    <text evidence="2">The sequence shown here is derived from an EMBL/GenBank/DDBJ whole genome shotgun (WGS) entry which is preliminary data.</text>
</comment>
<proteinExistence type="predicted"/>
<reference evidence="2 3" key="1">
    <citation type="submission" date="2024-01" db="EMBL/GenBank/DDBJ databases">
        <title>The genomes of 5 underutilized Papilionoideae crops provide insights into root nodulation and disease resistance.</title>
        <authorList>
            <person name="Yuan L."/>
        </authorList>
    </citation>
    <scope>NUCLEOTIDE SEQUENCE [LARGE SCALE GENOMIC DNA]</scope>
    <source>
        <strain evidence="2">LY-2023</strain>
        <tissue evidence="2">Leaf</tissue>
    </source>
</reference>
<protein>
    <submittedName>
        <fullName evidence="2">Uncharacterized protein</fullName>
    </submittedName>
</protein>
<feature type="transmembrane region" description="Helical" evidence="1">
    <location>
        <begin position="16"/>
        <end position="36"/>
    </location>
</feature>
<keyword evidence="1" id="KW-0812">Transmembrane</keyword>
<dbReference type="EMBL" id="JAYKXN010000008">
    <property type="protein sequence ID" value="KAK7262855.1"/>
    <property type="molecule type" value="Genomic_DNA"/>
</dbReference>
<keyword evidence="1" id="KW-0472">Membrane</keyword>
<accession>A0AAN9I420</accession>
<evidence type="ECO:0000313" key="3">
    <source>
        <dbReference type="Proteomes" id="UP001359559"/>
    </source>
</evidence>
<evidence type="ECO:0000313" key="2">
    <source>
        <dbReference type="EMBL" id="KAK7262855.1"/>
    </source>
</evidence>
<dbReference type="AlphaFoldDB" id="A0AAN9I420"/>
<dbReference type="Proteomes" id="UP001359559">
    <property type="component" value="Unassembled WGS sequence"/>
</dbReference>
<sequence length="138" mass="15779">MYVCDLRKLICAGFQGLRILLCYCISMILLCFKVAYGKGKGGGKRMRSKILRGVNCRFPCFITMKYMKSSFFSFQNELVYFGISRAFGGSVEMLLRRLEFLISWVKAQLMDLAGLMFLEAFSPTRDLQLHLVSFCSST</sequence>
<name>A0AAN9I420_CLITE</name>
<evidence type="ECO:0000256" key="1">
    <source>
        <dbReference type="SAM" id="Phobius"/>
    </source>
</evidence>
<gene>
    <name evidence="2" type="ORF">RJT34_30436</name>
</gene>